<evidence type="ECO:0000313" key="1">
    <source>
        <dbReference type="EMBL" id="SJL83887.1"/>
    </source>
</evidence>
<dbReference type="PANTHER" id="PTHR42999:SF1">
    <property type="entry name" value="PENTAPEPTIDE REPEAT-CONTAINING PROTEIN"/>
    <property type="match status" value="1"/>
</dbReference>
<name>A0A1R4B4P4_9VIBR</name>
<dbReference type="STRING" id="1918946.VPAL9027_01866"/>
<gene>
    <name evidence="1" type="ORF">VPAL9027_01866</name>
</gene>
<keyword evidence="2" id="KW-1185">Reference proteome</keyword>
<dbReference type="PANTHER" id="PTHR42999">
    <property type="entry name" value="ANTIBIOTIC RESISTANCE PROTEIN MCBG"/>
    <property type="match status" value="1"/>
</dbReference>
<accession>A0A1R4B4P4</accession>
<proteinExistence type="predicted"/>
<dbReference type="RefSeq" id="WP_077314297.1">
    <property type="nucleotide sequence ID" value="NZ_AP024888.1"/>
</dbReference>
<evidence type="ECO:0000313" key="2">
    <source>
        <dbReference type="Proteomes" id="UP000189475"/>
    </source>
</evidence>
<dbReference type="SUPFAM" id="SSF141571">
    <property type="entry name" value="Pentapeptide repeat-like"/>
    <property type="match status" value="1"/>
</dbReference>
<dbReference type="InterPro" id="IPR001646">
    <property type="entry name" value="5peptide_repeat"/>
</dbReference>
<dbReference type="Pfam" id="PF13599">
    <property type="entry name" value="Pentapeptide_4"/>
    <property type="match status" value="2"/>
</dbReference>
<dbReference type="OrthoDB" id="5290767at2"/>
<organism evidence="1 2">
    <name type="scientific">Vibrio palustris</name>
    <dbReference type="NCBI Taxonomy" id="1918946"/>
    <lineage>
        <taxon>Bacteria</taxon>
        <taxon>Pseudomonadati</taxon>
        <taxon>Pseudomonadota</taxon>
        <taxon>Gammaproteobacteria</taxon>
        <taxon>Vibrionales</taxon>
        <taxon>Vibrionaceae</taxon>
        <taxon>Vibrio</taxon>
    </lineage>
</organism>
<dbReference type="Proteomes" id="UP000189475">
    <property type="component" value="Unassembled WGS sequence"/>
</dbReference>
<dbReference type="InterPro" id="IPR052949">
    <property type="entry name" value="PA_immunity-related"/>
</dbReference>
<dbReference type="AlphaFoldDB" id="A0A1R4B4P4"/>
<sequence length="199" mass="23330">MTTLENNHQYFDLHIKNKVITQAQYCDIAFEECQFTDCDFSNTVFTHCKFINCSFERCNLSLVDLSHSTLSGIEFCDSKLMGIDWTKARWPMYHLDFELRFIRCILNDASFFGLTLHELVFDECKLHDVDFREGDYAHSTITYCDCRHSLFMRTNLQGVDFTDSTEYFIDVLENNIKHAKFSRYEALSLLEGLGIELVD</sequence>
<reference evidence="1 2" key="1">
    <citation type="submission" date="2017-02" db="EMBL/GenBank/DDBJ databases">
        <authorList>
            <person name="Peterson S.W."/>
        </authorList>
    </citation>
    <scope>NUCLEOTIDE SEQUENCE [LARGE SCALE GENOMIC DNA]</scope>
    <source>
        <strain evidence="1 2">CECT 9027</strain>
    </source>
</reference>
<protein>
    <submittedName>
        <fullName evidence="1">Pentapeptide repeats (8 copies)</fullName>
    </submittedName>
</protein>
<dbReference type="EMBL" id="FUFT01000005">
    <property type="protein sequence ID" value="SJL83887.1"/>
    <property type="molecule type" value="Genomic_DNA"/>
</dbReference>
<dbReference type="Gene3D" id="2.160.20.80">
    <property type="entry name" value="E3 ubiquitin-protein ligase SopA"/>
    <property type="match status" value="1"/>
</dbReference>